<protein>
    <submittedName>
        <fullName evidence="4">Uncharacterized protein</fullName>
    </submittedName>
</protein>
<keyword evidence="2" id="KW-1133">Transmembrane helix</keyword>
<feature type="region of interest" description="Disordered" evidence="1">
    <location>
        <begin position="520"/>
        <end position="542"/>
    </location>
</feature>
<name>A0AAD5XYK0_9FUNG</name>
<feature type="transmembrane region" description="Helical" evidence="2">
    <location>
        <begin position="487"/>
        <end position="505"/>
    </location>
</feature>
<feature type="transmembrane region" description="Helical" evidence="2">
    <location>
        <begin position="405"/>
        <end position="435"/>
    </location>
</feature>
<keyword evidence="2" id="KW-0812">Transmembrane</keyword>
<evidence type="ECO:0000256" key="1">
    <source>
        <dbReference type="SAM" id="MobiDB-lite"/>
    </source>
</evidence>
<dbReference type="AlphaFoldDB" id="A0AAD5XYK0"/>
<evidence type="ECO:0000256" key="3">
    <source>
        <dbReference type="SAM" id="SignalP"/>
    </source>
</evidence>
<feature type="chain" id="PRO_5041960509" evidence="3">
    <location>
        <begin position="18"/>
        <end position="603"/>
    </location>
</feature>
<comment type="caution">
    <text evidence="4">The sequence shown here is derived from an EMBL/GenBank/DDBJ whole genome shotgun (WGS) entry which is preliminary data.</text>
</comment>
<keyword evidence="3" id="KW-0732">Signal</keyword>
<keyword evidence="2" id="KW-0472">Membrane</keyword>
<dbReference type="Proteomes" id="UP001211065">
    <property type="component" value="Unassembled WGS sequence"/>
</dbReference>
<feature type="compositionally biased region" description="Polar residues" evidence="1">
    <location>
        <begin position="522"/>
        <end position="532"/>
    </location>
</feature>
<evidence type="ECO:0000313" key="5">
    <source>
        <dbReference type="Proteomes" id="UP001211065"/>
    </source>
</evidence>
<reference evidence="4" key="1">
    <citation type="submission" date="2020-05" db="EMBL/GenBank/DDBJ databases">
        <title>Phylogenomic resolution of chytrid fungi.</title>
        <authorList>
            <person name="Stajich J.E."/>
            <person name="Amses K."/>
            <person name="Simmons R."/>
            <person name="Seto K."/>
            <person name="Myers J."/>
            <person name="Bonds A."/>
            <person name="Quandt C.A."/>
            <person name="Barry K."/>
            <person name="Liu P."/>
            <person name="Grigoriev I."/>
            <person name="Longcore J.E."/>
            <person name="James T.Y."/>
        </authorList>
    </citation>
    <scope>NUCLEOTIDE SEQUENCE</scope>
    <source>
        <strain evidence="4">JEL0476</strain>
    </source>
</reference>
<evidence type="ECO:0000256" key="2">
    <source>
        <dbReference type="SAM" id="Phobius"/>
    </source>
</evidence>
<sequence length="603" mass="66496">MKVQCIILLLLAMICVSMRDSSETKYANSTELEIYDPTISKSTELMTRGEYRLMKRGGSMGMGFLIAGAIILGLGLAAAVAAFGLFQFSLITAVTQASLNSFATLLLAGGGAFFAGGIAICATSGCSNSGKLMTISGERYIGNISQKLLLDPLVDISSNSSNTLRYTIRSIDGSTSNGYYAMFDSEGMLSNYTSETIFNDTNRNEEMARVSAGNGDKLSIHIYNWYVSNNCGANAGAIIREAVGNLASTLAGKDGQRSCIGLRYKGCNVAVLKIYIDSKENMWKAPSNHACTGEVTKYTEVYKREIRDGCSGCRQCGNCRDKVGKMISPGYIGMISELSDQLVGITEYSNIDSSRCTKSYYSNCNNFKNAGMSLHMTQDHHDNDVEHCKQNQLEYRLRNIHSVTVILIAFIVLSVGSIYMITSYNSMTGCVYTYISNRKKVDIDTDPSIQHRKIALLLAICIIFIHVILSISLFIVITRVAAPTKYYASYSIIGFEVFTVLAIYLTRKLSLSDKEDTEKYARSTSPVHNRTASKPPISPQNNKLTKAHSYRIIIAYSMHYAQRKPLPLRINQDNVSLTREPANKPSKYQINTKPPITYLVNTQ</sequence>
<keyword evidence="5" id="KW-1185">Reference proteome</keyword>
<organism evidence="4 5">
    <name type="scientific">Clydaea vesicula</name>
    <dbReference type="NCBI Taxonomy" id="447962"/>
    <lineage>
        <taxon>Eukaryota</taxon>
        <taxon>Fungi</taxon>
        <taxon>Fungi incertae sedis</taxon>
        <taxon>Chytridiomycota</taxon>
        <taxon>Chytridiomycota incertae sedis</taxon>
        <taxon>Chytridiomycetes</taxon>
        <taxon>Lobulomycetales</taxon>
        <taxon>Lobulomycetaceae</taxon>
        <taxon>Clydaea</taxon>
    </lineage>
</organism>
<proteinExistence type="predicted"/>
<feature type="transmembrane region" description="Helical" evidence="2">
    <location>
        <begin position="62"/>
        <end position="86"/>
    </location>
</feature>
<feature type="signal peptide" evidence="3">
    <location>
        <begin position="1"/>
        <end position="17"/>
    </location>
</feature>
<gene>
    <name evidence="4" type="ORF">HK099_003901</name>
</gene>
<dbReference type="EMBL" id="JADGJW010000262">
    <property type="protein sequence ID" value="KAJ3220942.1"/>
    <property type="molecule type" value="Genomic_DNA"/>
</dbReference>
<feature type="transmembrane region" description="Helical" evidence="2">
    <location>
        <begin position="98"/>
        <end position="120"/>
    </location>
</feature>
<evidence type="ECO:0000313" key="4">
    <source>
        <dbReference type="EMBL" id="KAJ3220942.1"/>
    </source>
</evidence>
<feature type="transmembrane region" description="Helical" evidence="2">
    <location>
        <begin position="456"/>
        <end position="481"/>
    </location>
</feature>
<accession>A0AAD5XYK0</accession>